<evidence type="ECO:0000256" key="2">
    <source>
        <dbReference type="ARBA" id="ARBA00023157"/>
    </source>
</evidence>
<sequence>MPFRTKMFIQCSLFAILHTVAEGKCIFEFHSQQSVQGNFSSPQFPGNYSESLECIYNFQGKEHETLKLTFHEFDLEPPFKKGCLTDYIDVSTITIIGSKFLVGRYCGDDIPASMLFMNPHAEIIFKTNLVIHKKGFHGSYHFQDEKTIPPPRSTGNVSSCGGTVTGVGGIIVSPGFPYYFPKDVDCIWLIRVDYHMKIYIRILKMQLYGSIAPFDFKPTVRKRSSHCMMATPAYPSTRKCYRNTAETSGTTRTSKSRHSFPPEIDCYSGLKLLRLRL</sequence>
<dbReference type="EMBL" id="CAXIEN010000191">
    <property type="protein sequence ID" value="CAL1285480.1"/>
    <property type="molecule type" value="Genomic_DNA"/>
</dbReference>
<feature type="domain" description="CUB" evidence="5">
    <location>
        <begin position="25"/>
        <end position="143"/>
    </location>
</feature>
<evidence type="ECO:0000256" key="3">
    <source>
        <dbReference type="PROSITE-ProRule" id="PRU00059"/>
    </source>
</evidence>
<proteinExistence type="predicted"/>
<dbReference type="InterPro" id="IPR000859">
    <property type="entry name" value="CUB_dom"/>
</dbReference>
<dbReference type="Gene3D" id="2.60.120.290">
    <property type="entry name" value="Spermadhesin, CUB domain"/>
    <property type="match status" value="2"/>
</dbReference>
<dbReference type="InterPro" id="IPR035914">
    <property type="entry name" value="Sperma_CUB_dom_sf"/>
</dbReference>
<dbReference type="SUPFAM" id="SSF49854">
    <property type="entry name" value="Spermadhesin, CUB domain"/>
    <property type="match status" value="2"/>
</dbReference>
<feature type="signal peptide" evidence="4">
    <location>
        <begin position="1"/>
        <end position="23"/>
    </location>
</feature>
<comment type="caution">
    <text evidence="3">Lacks conserved residue(s) required for the propagation of feature annotation.</text>
</comment>
<dbReference type="Pfam" id="PF00431">
    <property type="entry name" value="CUB"/>
    <property type="match status" value="2"/>
</dbReference>
<keyword evidence="1" id="KW-0677">Repeat</keyword>
<dbReference type="PROSITE" id="PS01180">
    <property type="entry name" value="CUB"/>
    <property type="match status" value="2"/>
</dbReference>
<dbReference type="CDD" id="cd00041">
    <property type="entry name" value="CUB"/>
    <property type="match status" value="1"/>
</dbReference>
<dbReference type="PANTHER" id="PTHR24251">
    <property type="entry name" value="OVOCHYMASE-RELATED"/>
    <property type="match status" value="1"/>
</dbReference>
<accession>A0AAV2AQ53</accession>
<protein>
    <recommendedName>
        <fullName evidence="5">CUB domain-containing protein</fullName>
    </recommendedName>
</protein>
<comment type="caution">
    <text evidence="6">The sequence shown here is derived from an EMBL/GenBank/DDBJ whole genome shotgun (WGS) entry which is preliminary data.</text>
</comment>
<evidence type="ECO:0000313" key="7">
    <source>
        <dbReference type="Proteomes" id="UP001497382"/>
    </source>
</evidence>
<evidence type="ECO:0000256" key="1">
    <source>
        <dbReference type="ARBA" id="ARBA00022737"/>
    </source>
</evidence>
<organism evidence="6 7">
    <name type="scientific">Larinioides sclopetarius</name>
    <dbReference type="NCBI Taxonomy" id="280406"/>
    <lineage>
        <taxon>Eukaryota</taxon>
        <taxon>Metazoa</taxon>
        <taxon>Ecdysozoa</taxon>
        <taxon>Arthropoda</taxon>
        <taxon>Chelicerata</taxon>
        <taxon>Arachnida</taxon>
        <taxon>Araneae</taxon>
        <taxon>Araneomorphae</taxon>
        <taxon>Entelegynae</taxon>
        <taxon>Araneoidea</taxon>
        <taxon>Araneidae</taxon>
        <taxon>Larinioides</taxon>
    </lineage>
</organism>
<reference evidence="6 7" key="1">
    <citation type="submission" date="2024-04" db="EMBL/GenBank/DDBJ databases">
        <authorList>
            <person name="Rising A."/>
            <person name="Reimegard J."/>
            <person name="Sonavane S."/>
            <person name="Akerstrom W."/>
            <person name="Nylinder S."/>
            <person name="Hedman E."/>
            <person name="Kallberg Y."/>
        </authorList>
    </citation>
    <scope>NUCLEOTIDE SEQUENCE [LARGE SCALE GENOMIC DNA]</scope>
</reference>
<gene>
    <name evidence="6" type="ORF">LARSCL_LOCUS13732</name>
</gene>
<dbReference type="Proteomes" id="UP001497382">
    <property type="component" value="Unassembled WGS sequence"/>
</dbReference>
<keyword evidence="2" id="KW-1015">Disulfide bond</keyword>
<feature type="domain" description="CUB" evidence="5">
    <location>
        <begin position="160"/>
        <end position="227"/>
    </location>
</feature>
<name>A0AAV2AQ53_9ARAC</name>
<evidence type="ECO:0000259" key="5">
    <source>
        <dbReference type="PROSITE" id="PS01180"/>
    </source>
</evidence>
<keyword evidence="4" id="KW-0732">Signal</keyword>
<feature type="chain" id="PRO_5043763277" description="CUB domain-containing protein" evidence="4">
    <location>
        <begin position="24"/>
        <end position="277"/>
    </location>
</feature>
<keyword evidence="7" id="KW-1185">Reference proteome</keyword>
<evidence type="ECO:0000313" key="6">
    <source>
        <dbReference type="EMBL" id="CAL1285480.1"/>
    </source>
</evidence>
<dbReference type="SMART" id="SM00042">
    <property type="entry name" value="CUB"/>
    <property type="match status" value="1"/>
</dbReference>
<evidence type="ECO:0000256" key="4">
    <source>
        <dbReference type="SAM" id="SignalP"/>
    </source>
</evidence>
<dbReference type="AlphaFoldDB" id="A0AAV2AQ53"/>